<evidence type="ECO:0008006" key="3">
    <source>
        <dbReference type="Google" id="ProtNLM"/>
    </source>
</evidence>
<comment type="caution">
    <text evidence="1">The sequence shown here is derived from an EMBL/GenBank/DDBJ whole genome shotgun (WGS) entry which is preliminary data.</text>
</comment>
<proteinExistence type="predicted"/>
<dbReference type="Proteomes" id="UP001230220">
    <property type="component" value="Unassembled WGS sequence"/>
</dbReference>
<reference evidence="1 2" key="1">
    <citation type="submission" date="2023-07" db="EMBL/GenBank/DDBJ databases">
        <title>Genomic Encyclopedia of Type Strains, Phase IV (KMG-IV): sequencing the most valuable type-strain genomes for metagenomic binning, comparative biology and taxonomic classification.</title>
        <authorList>
            <person name="Goeker M."/>
        </authorList>
    </citation>
    <scope>NUCLEOTIDE SEQUENCE [LARGE SCALE GENOMIC DNA]</scope>
    <source>
        <strain evidence="1 2">DSM 16784</strain>
    </source>
</reference>
<dbReference type="RefSeq" id="WP_307404579.1">
    <property type="nucleotide sequence ID" value="NZ_JAUSUR010000001.1"/>
</dbReference>
<gene>
    <name evidence="1" type="ORF">J2S15_000188</name>
</gene>
<protein>
    <recommendedName>
        <fullName evidence="3">Maturase K</fullName>
    </recommendedName>
</protein>
<accession>A0ABU0DXT7</accession>
<name>A0ABU0DXT7_9FIRM</name>
<keyword evidence="2" id="KW-1185">Reference proteome</keyword>
<sequence length="47" mass="5884">MDTINIDIPMKRAVLFEEFIEELFIYYDLEIDYNYNDWYKKKGLTLR</sequence>
<evidence type="ECO:0000313" key="1">
    <source>
        <dbReference type="EMBL" id="MDQ0359457.1"/>
    </source>
</evidence>
<organism evidence="1 2">
    <name type="scientific">Breznakia pachnodae</name>
    <dbReference type="NCBI Taxonomy" id="265178"/>
    <lineage>
        <taxon>Bacteria</taxon>
        <taxon>Bacillati</taxon>
        <taxon>Bacillota</taxon>
        <taxon>Erysipelotrichia</taxon>
        <taxon>Erysipelotrichales</taxon>
        <taxon>Erysipelotrichaceae</taxon>
        <taxon>Breznakia</taxon>
    </lineage>
</organism>
<dbReference type="EMBL" id="JAUSUR010000001">
    <property type="protein sequence ID" value="MDQ0359457.1"/>
    <property type="molecule type" value="Genomic_DNA"/>
</dbReference>
<evidence type="ECO:0000313" key="2">
    <source>
        <dbReference type="Proteomes" id="UP001230220"/>
    </source>
</evidence>